<dbReference type="InterPro" id="IPR011992">
    <property type="entry name" value="EF-hand-dom_pair"/>
</dbReference>
<organism evidence="3">
    <name type="scientific">Nymphaea colorata</name>
    <name type="common">pocket water lily</name>
    <dbReference type="NCBI Taxonomy" id="210225"/>
    <lineage>
        <taxon>Eukaryota</taxon>
        <taxon>Viridiplantae</taxon>
        <taxon>Streptophyta</taxon>
        <taxon>Embryophyta</taxon>
        <taxon>Tracheophyta</taxon>
        <taxon>Spermatophyta</taxon>
        <taxon>Magnoliopsida</taxon>
        <taxon>Nymphaeales</taxon>
        <taxon>Nymphaeaceae</taxon>
        <taxon>Nymphaea</taxon>
    </lineage>
</organism>
<dbReference type="GO" id="GO:0016460">
    <property type="term" value="C:myosin II complex"/>
    <property type="evidence" value="ECO:0007669"/>
    <property type="project" value="TreeGrafter"/>
</dbReference>
<evidence type="ECO:0000259" key="2">
    <source>
        <dbReference type="PROSITE" id="PS50222"/>
    </source>
</evidence>
<dbReference type="PANTHER" id="PTHR23048:SF0">
    <property type="entry name" value="CALMODULIN LIKE 3"/>
    <property type="match status" value="1"/>
</dbReference>
<feature type="domain" description="EF-hand" evidence="2">
    <location>
        <begin position="33"/>
        <end position="68"/>
    </location>
</feature>
<reference evidence="3" key="1">
    <citation type="submission" date="2019-09" db="EMBL/GenBank/DDBJ databases">
        <authorList>
            <person name="Zhang L."/>
        </authorList>
    </citation>
    <scope>NUCLEOTIDE SEQUENCE</scope>
</reference>
<dbReference type="SMART" id="SM00054">
    <property type="entry name" value="EFh"/>
    <property type="match status" value="1"/>
</dbReference>
<accession>A0A5K1HKQ5</accession>
<dbReference type="PROSITE" id="PS50222">
    <property type="entry name" value="EF_HAND_2"/>
    <property type="match status" value="1"/>
</dbReference>
<dbReference type="InterPro" id="IPR002048">
    <property type="entry name" value="EF_hand_dom"/>
</dbReference>
<dbReference type="Pfam" id="PF13499">
    <property type="entry name" value="EF-hand_7"/>
    <property type="match status" value="1"/>
</dbReference>
<dbReference type="Gene3D" id="1.10.238.10">
    <property type="entry name" value="EF-hand"/>
    <property type="match status" value="2"/>
</dbReference>
<protein>
    <recommendedName>
        <fullName evidence="2">EF-hand domain-containing protein</fullName>
    </recommendedName>
</protein>
<name>A0A5K1HKQ5_9MAGN</name>
<dbReference type="PANTHER" id="PTHR23048">
    <property type="entry name" value="MYOSIN LIGHT CHAIN 1, 3"/>
    <property type="match status" value="1"/>
</dbReference>
<keyword evidence="1" id="KW-0677">Repeat</keyword>
<dbReference type="EMBL" id="LR721957">
    <property type="protein sequence ID" value="VVW85764.1"/>
    <property type="molecule type" value="Genomic_DNA"/>
</dbReference>
<dbReference type="SUPFAM" id="SSF47473">
    <property type="entry name" value="EF-hand"/>
    <property type="match status" value="1"/>
</dbReference>
<evidence type="ECO:0000256" key="1">
    <source>
        <dbReference type="ARBA" id="ARBA00022737"/>
    </source>
</evidence>
<dbReference type="CDD" id="cd00051">
    <property type="entry name" value="EFh"/>
    <property type="match status" value="1"/>
</dbReference>
<dbReference type="AlphaFoldDB" id="A0A5K1HKQ5"/>
<dbReference type="InterPro" id="IPR050230">
    <property type="entry name" value="CALM/Myosin/TropC-like"/>
</dbReference>
<evidence type="ECO:0000313" key="3">
    <source>
        <dbReference type="EMBL" id="VVW85764.1"/>
    </source>
</evidence>
<gene>
    <name evidence="3" type="ORF">NYM_LOCUS29321</name>
</gene>
<dbReference type="FunFam" id="1.10.238.10:FF:000178">
    <property type="entry name" value="Calmodulin-2 A"/>
    <property type="match status" value="1"/>
</dbReference>
<proteinExistence type="predicted"/>
<sequence>MASKQQAKGTSVPVTQAPSRKKILNNQQVLTSSQKNEIKKAFDFFDISGSGTIEAKNLKVVLRALGFDPSNEEISNLIRDLGNGKENAKFDETKIDFQEFLEIMIVKMSQKDSNEDIQKAYRLFVDESREPRVITKRSLTKVVEDLEEDLTEQQIEQLIFGANNKSIEEKDNIKEELTVNEAQFIKIISRELNEDKKK</sequence>
<dbReference type="OrthoDB" id="300219at2759"/>
<dbReference type="GO" id="GO:0005509">
    <property type="term" value="F:calcium ion binding"/>
    <property type="evidence" value="ECO:0007669"/>
    <property type="project" value="InterPro"/>
</dbReference>